<dbReference type="SFLD" id="SFLDG01128">
    <property type="entry name" value="C1.4:_5'-Nucleotidase_Like"/>
    <property type="match status" value="1"/>
</dbReference>
<proteinExistence type="inferred from homology"/>
<dbReference type="GeneID" id="106473916"/>
<keyword evidence="7" id="KW-0460">Magnesium</keyword>
<dbReference type="EC" id="3.1.3.5" evidence="3 9"/>
<evidence type="ECO:0000256" key="7">
    <source>
        <dbReference type="ARBA" id="ARBA00022842"/>
    </source>
</evidence>
<evidence type="ECO:0000256" key="2">
    <source>
        <dbReference type="ARBA" id="ARBA00008389"/>
    </source>
</evidence>
<name>A0ABM1BWK2_LIMPO</name>
<dbReference type="PANTHER" id="PTHR13045:SF0">
    <property type="entry name" value="7-METHYLGUANOSINE PHOSPHATE-SPECIFIC 5'-NUCLEOTIDASE"/>
    <property type="match status" value="1"/>
</dbReference>
<gene>
    <name evidence="11" type="primary">LOC106473916</name>
</gene>
<comment type="catalytic activity">
    <reaction evidence="1 9">
        <text>a ribonucleoside 5'-phosphate + H2O = a ribonucleoside + phosphate</text>
        <dbReference type="Rhea" id="RHEA:12484"/>
        <dbReference type="ChEBI" id="CHEBI:15377"/>
        <dbReference type="ChEBI" id="CHEBI:18254"/>
        <dbReference type="ChEBI" id="CHEBI:43474"/>
        <dbReference type="ChEBI" id="CHEBI:58043"/>
        <dbReference type="EC" id="3.1.3.5"/>
    </reaction>
</comment>
<evidence type="ECO:0000256" key="9">
    <source>
        <dbReference type="RuleBase" id="RU361276"/>
    </source>
</evidence>
<dbReference type="SUPFAM" id="SSF56784">
    <property type="entry name" value="HAD-like"/>
    <property type="match status" value="1"/>
</dbReference>
<dbReference type="Gene3D" id="3.40.50.1000">
    <property type="entry name" value="HAD superfamily/HAD-like"/>
    <property type="match status" value="1"/>
</dbReference>
<protein>
    <recommendedName>
        <fullName evidence="3 9">5'-nucleotidase</fullName>
        <ecNumber evidence="3 9">3.1.3.5</ecNumber>
    </recommendedName>
</protein>
<sequence length="252" mass="28706">VISDFDHTITRIHYQQKPCSSTYSILDSSPYIPEDCRIKARALHSNYYPIEIDPTISIKDKIPWMEEWYKQAHHVLQSSGVKRSDLTKMVESSDVMLRQSCETLFATLNKNQVPLLIFSAGLGDLVKEVLTHFGTFYPNMELVANFMEFDGEGNVTGFKGDIIHMYNKSQSSIHNSDYFDQLKHRNNVILLGDSLGDPQMADGVPQSANILRIGFLNHKIEESLPKYLDCYDIVLIDDQTMNLVNGLLTRVL</sequence>
<dbReference type="Gene3D" id="1.10.150.340">
    <property type="entry name" value="Pyrimidine 5'-nucleotidase (UMPH-1), N-terminal domain"/>
    <property type="match status" value="1"/>
</dbReference>
<dbReference type="PANTHER" id="PTHR13045">
    <property type="entry name" value="5'-NUCLEOTIDASE"/>
    <property type="match status" value="1"/>
</dbReference>
<keyword evidence="5 9" id="KW-0547">Nucleotide-binding</keyword>
<evidence type="ECO:0000256" key="4">
    <source>
        <dbReference type="ARBA" id="ARBA00022723"/>
    </source>
</evidence>
<accession>A0ABM1BWK2</accession>
<keyword evidence="6 9" id="KW-0378">Hydrolase</keyword>
<evidence type="ECO:0000256" key="5">
    <source>
        <dbReference type="ARBA" id="ARBA00022741"/>
    </source>
</evidence>
<dbReference type="NCBIfam" id="TIGR01544">
    <property type="entry name" value="HAD-SF-IE"/>
    <property type="match status" value="1"/>
</dbReference>
<dbReference type="SFLD" id="SFLDS00003">
    <property type="entry name" value="Haloacid_Dehalogenase"/>
    <property type="match status" value="1"/>
</dbReference>
<evidence type="ECO:0000313" key="11">
    <source>
        <dbReference type="RefSeq" id="XP_013790059.2"/>
    </source>
</evidence>
<keyword evidence="4" id="KW-0479">Metal-binding</keyword>
<organism evidence="10 11">
    <name type="scientific">Limulus polyphemus</name>
    <name type="common">Atlantic horseshoe crab</name>
    <dbReference type="NCBI Taxonomy" id="6850"/>
    <lineage>
        <taxon>Eukaryota</taxon>
        <taxon>Metazoa</taxon>
        <taxon>Ecdysozoa</taxon>
        <taxon>Arthropoda</taxon>
        <taxon>Chelicerata</taxon>
        <taxon>Merostomata</taxon>
        <taxon>Xiphosura</taxon>
        <taxon>Limulidae</taxon>
        <taxon>Limulus</taxon>
    </lineage>
</organism>
<comment type="similarity">
    <text evidence="2 9">Belongs to the pyrimidine 5'-nucleotidase family.</text>
</comment>
<evidence type="ECO:0000256" key="6">
    <source>
        <dbReference type="ARBA" id="ARBA00022801"/>
    </source>
</evidence>
<dbReference type="Proteomes" id="UP000694941">
    <property type="component" value="Unplaced"/>
</dbReference>
<keyword evidence="10" id="KW-1185">Reference proteome</keyword>
<keyword evidence="9" id="KW-0963">Cytoplasm</keyword>
<dbReference type="InterPro" id="IPR006434">
    <property type="entry name" value="Pyrimidine_nucleotidase_eu"/>
</dbReference>
<dbReference type="InterPro" id="IPR023214">
    <property type="entry name" value="HAD_sf"/>
</dbReference>
<dbReference type="RefSeq" id="XP_013790059.2">
    <property type="nucleotide sequence ID" value="XM_013934605.2"/>
</dbReference>
<reference evidence="11" key="1">
    <citation type="submission" date="2025-08" db="UniProtKB">
        <authorList>
            <consortium name="RefSeq"/>
        </authorList>
    </citation>
    <scope>IDENTIFICATION</scope>
    <source>
        <tissue evidence="11">Muscle</tissue>
    </source>
</reference>
<keyword evidence="8 9" id="KW-0546">Nucleotide metabolism</keyword>
<feature type="non-terminal residue" evidence="11">
    <location>
        <position position="1"/>
    </location>
</feature>
<comment type="subcellular location">
    <subcellularLocation>
        <location evidence="9">Cytoplasm</location>
    </subcellularLocation>
</comment>
<evidence type="ECO:0000256" key="3">
    <source>
        <dbReference type="ARBA" id="ARBA00012643"/>
    </source>
</evidence>
<dbReference type="Pfam" id="PF05822">
    <property type="entry name" value="UMPH-1"/>
    <property type="match status" value="1"/>
</dbReference>
<evidence type="ECO:0000256" key="1">
    <source>
        <dbReference type="ARBA" id="ARBA00000815"/>
    </source>
</evidence>
<evidence type="ECO:0000313" key="10">
    <source>
        <dbReference type="Proteomes" id="UP000694941"/>
    </source>
</evidence>
<evidence type="ECO:0000256" key="8">
    <source>
        <dbReference type="ARBA" id="ARBA00023080"/>
    </source>
</evidence>
<dbReference type="InterPro" id="IPR036412">
    <property type="entry name" value="HAD-like_sf"/>
</dbReference>